<dbReference type="PANTHER" id="PTHR35005:SF1">
    <property type="entry name" value="2-AMINO-5-FORMYLAMINO-6-RIBOSYLAMINOPYRIMIDIN-4(3H)-ONE 5'-MONOPHOSPHATE DEFORMYLASE"/>
    <property type="match status" value="1"/>
</dbReference>
<evidence type="ECO:0000256" key="1">
    <source>
        <dbReference type="ARBA" id="ARBA00001947"/>
    </source>
</evidence>
<gene>
    <name evidence="7" type="ORF">MMF94_21685</name>
</gene>
<evidence type="ECO:0000256" key="2">
    <source>
        <dbReference type="ARBA" id="ARBA00022723"/>
    </source>
</evidence>
<proteinExistence type="inferred from homology"/>
<keyword evidence="8" id="KW-1185">Reference proteome</keyword>
<dbReference type="InterPro" id="IPR003785">
    <property type="entry name" value="Creatininase/forma_Hydrolase"/>
</dbReference>
<dbReference type="Gene3D" id="3.40.50.10310">
    <property type="entry name" value="Creatininase"/>
    <property type="match status" value="1"/>
</dbReference>
<keyword evidence="4" id="KW-0862">Zinc</keyword>
<keyword evidence="3" id="KW-0378">Hydrolase</keyword>
<comment type="similarity">
    <text evidence="5">Belongs to the creatininase superfamily.</text>
</comment>
<evidence type="ECO:0000313" key="7">
    <source>
        <dbReference type="EMBL" id="MCH6168312.1"/>
    </source>
</evidence>
<evidence type="ECO:0000313" key="8">
    <source>
        <dbReference type="Proteomes" id="UP001299970"/>
    </source>
</evidence>
<name>A0ABS9TIE2_9PSEU</name>
<dbReference type="Pfam" id="PF02633">
    <property type="entry name" value="Creatininase"/>
    <property type="match status" value="1"/>
</dbReference>
<dbReference type="InterPro" id="IPR024087">
    <property type="entry name" value="Creatininase-like_sf"/>
</dbReference>
<organism evidence="7 8">
    <name type="scientific">Pseudonocardia alaniniphila</name>
    <dbReference type="NCBI Taxonomy" id="75291"/>
    <lineage>
        <taxon>Bacteria</taxon>
        <taxon>Bacillati</taxon>
        <taxon>Actinomycetota</taxon>
        <taxon>Actinomycetes</taxon>
        <taxon>Pseudonocardiales</taxon>
        <taxon>Pseudonocardiaceae</taxon>
        <taxon>Pseudonocardia</taxon>
    </lineage>
</organism>
<evidence type="ECO:0000256" key="4">
    <source>
        <dbReference type="ARBA" id="ARBA00022833"/>
    </source>
</evidence>
<dbReference type="PANTHER" id="PTHR35005">
    <property type="entry name" value="3-DEHYDRO-SCYLLO-INOSOSE HYDROLASE"/>
    <property type="match status" value="1"/>
</dbReference>
<dbReference type="RefSeq" id="WP_241038959.1">
    <property type="nucleotide sequence ID" value="NZ_BAAAJF010000004.1"/>
</dbReference>
<comment type="cofactor">
    <cofactor evidence="1">
        <name>Zn(2+)</name>
        <dbReference type="ChEBI" id="CHEBI:29105"/>
    </cofactor>
</comment>
<dbReference type="Proteomes" id="UP001299970">
    <property type="component" value="Unassembled WGS sequence"/>
</dbReference>
<dbReference type="SUPFAM" id="SSF102215">
    <property type="entry name" value="Creatininase"/>
    <property type="match status" value="1"/>
</dbReference>
<feature type="region of interest" description="Disordered" evidence="6">
    <location>
        <begin position="259"/>
        <end position="302"/>
    </location>
</feature>
<reference evidence="7 8" key="1">
    <citation type="submission" date="2022-03" db="EMBL/GenBank/DDBJ databases">
        <title>Pseudonocardia alaer sp. nov., a novel actinomycete isolated from reed forest soil.</title>
        <authorList>
            <person name="Wang L."/>
        </authorList>
    </citation>
    <scope>NUCLEOTIDE SEQUENCE [LARGE SCALE GENOMIC DNA]</scope>
    <source>
        <strain evidence="7 8">Y-16303</strain>
    </source>
</reference>
<evidence type="ECO:0000256" key="6">
    <source>
        <dbReference type="SAM" id="MobiDB-lite"/>
    </source>
</evidence>
<accession>A0ABS9TIE2</accession>
<evidence type="ECO:0000256" key="3">
    <source>
        <dbReference type="ARBA" id="ARBA00022801"/>
    </source>
</evidence>
<protein>
    <submittedName>
        <fullName evidence="7">Creatininase family protein</fullName>
    </submittedName>
</protein>
<comment type="caution">
    <text evidence="7">The sequence shown here is derived from an EMBL/GenBank/DDBJ whole genome shotgun (WGS) entry which is preliminary data.</text>
</comment>
<sequence>MSRPMRLGDMTTAEAADAVTTSPVVIIPAGAFEQHGPGMPLATDQIRAEAVVENVVAELGGRAVIGPPLPVGVSPHHARFSGTVTLTTTTFAALVREYADSLYRHGWRKVLVVTGHGGNNATLTTVAQDLLTTHPDLQFAWTPITALASDVIAGMQISEVHGHSGEAETAQMLFLAPHLVHTDRLVAGAHSRAGLGPLPRLALRGGAPTLTARYDLLSANGVLGDPRRATSDDGAAIVDAVVRRIVAFVEEWLITEIEGGNDGKQDNSYRRSAGGHPGGARPHGELSRPARNGVAATPTSDE</sequence>
<keyword evidence="2" id="KW-0479">Metal-binding</keyword>
<evidence type="ECO:0000256" key="5">
    <source>
        <dbReference type="ARBA" id="ARBA00024029"/>
    </source>
</evidence>
<dbReference type="EMBL" id="JAKXMK010000019">
    <property type="protein sequence ID" value="MCH6168312.1"/>
    <property type="molecule type" value="Genomic_DNA"/>
</dbReference>